<dbReference type="InterPro" id="IPR042206">
    <property type="entry name" value="CRISPR-assoc_Cas1_C"/>
</dbReference>
<evidence type="ECO:0000256" key="3">
    <source>
        <dbReference type="ARBA" id="ARBA00022759"/>
    </source>
</evidence>
<dbReference type="InterPro" id="IPR019855">
    <property type="entry name" value="CRISPR-assoc_Cas1_NMENI"/>
</dbReference>
<sequence>MSFRTIMITKESKLSLRRNHMIVKGEQMSQVPLNEMLCLVIEHPNVSMTGHLINALSDNKIITLLCNQKHLPHSFLLPVYGHHRQARRIQQQMNWKKIYKDTLWQEITRIKILNQKNVLEAVGHKAQAQQFLNYAKDVTLGDATNREGHAAKVYFNLILEDGFHRGYDNAQNAALDYGYQVLLAIVSRTIVSKGFLTEIGIKHANEFNVYNLGSDFMEILRPLVDYTVLKHVESEFGKDEKRAILNLLNRKLKIGSKRYYLVNAVEIYIDSLLKYLSNGDIDTIKIPTWTY</sequence>
<dbReference type="PANTHER" id="PTHR34353">
    <property type="entry name" value="CRISPR-ASSOCIATED ENDONUCLEASE CAS1 1"/>
    <property type="match status" value="1"/>
</dbReference>
<organism evidence="11 12">
    <name type="scientific">Staphylococcus canis</name>
    <dbReference type="NCBI Taxonomy" id="2724942"/>
    <lineage>
        <taxon>Bacteria</taxon>
        <taxon>Bacillati</taxon>
        <taxon>Bacillota</taxon>
        <taxon>Bacilli</taxon>
        <taxon>Bacillales</taxon>
        <taxon>Staphylococcaceae</taxon>
        <taxon>Staphylococcus</taxon>
    </lineage>
</organism>
<keyword evidence="8 10" id="KW-0464">Manganese</keyword>
<evidence type="ECO:0000313" key="12">
    <source>
        <dbReference type="Proteomes" id="UP000751852"/>
    </source>
</evidence>
<comment type="caution">
    <text evidence="11">The sequence shown here is derived from an EMBL/GenBank/DDBJ whole genome shotgun (WGS) entry which is preliminary data.</text>
</comment>
<feature type="binding site" evidence="10">
    <location>
        <position position="218"/>
    </location>
    <ligand>
        <name>Mn(2+)</name>
        <dbReference type="ChEBI" id="CHEBI:29035"/>
    </ligand>
</feature>
<feature type="binding site" evidence="10">
    <location>
        <position position="203"/>
    </location>
    <ligand>
        <name>Mn(2+)</name>
        <dbReference type="ChEBI" id="CHEBI:29035"/>
    </ligand>
</feature>
<dbReference type="EMBL" id="JABANU010000006">
    <property type="protein sequence ID" value="MBI5974694.1"/>
    <property type="molecule type" value="Genomic_DNA"/>
</dbReference>
<evidence type="ECO:0000256" key="7">
    <source>
        <dbReference type="ARBA" id="ARBA00023125"/>
    </source>
</evidence>
<keyword evidence="3 10" id="KW-0255">Endonuclease</keyword>
<proteinExistence type="inferred from homology"/>
<feature type="binding site" evidence="10">
    <location>
        <position position="147"/>
    </location>
    <ligand>
        <name>Mn(2+)</name>
        <dbReference type="ChEBI" id="CHEBI:29035"/>
    </ligand>
</feature>
<comment type="subunit">
    <text evidence="9 10">Homodimer, forms a heterotetramer with a Cas2 homodimer.</text>
</comment>
<evidence type="ECO:0000256" key="10">
    <source>
        <dbReference type="HAMAP-Rule" id="MF_01470"/>
    </source>
</evidence>
<dbReference type="InterPro" id="IPR002729">
    <property type="entry name" value="CRISPR-assoc_Cas1"/>
</dbReference>
<comment type="cofactor">
    <cofactor evidence="10">
        <name>Mg(2+)</name>
        <dbReference type="ChEBI" id="CHEBI:18420"/>
    </cofactor>
    <cofactor evidence="10">
        <name>Mn(2+)</name>
        <dbReference type="ChEBI" id="CHEBI:29035"/>
    </cofactor>
</comment>
<reference evidence="11 12" key="1">
    <citation type="submission" date="2020-04" db="EMBL/GenBank/DDBJ databases">
        <title>Staphylococcus species from domestic dog.</title>
        <authorList>
            <person name="Paterson G.K."/>
        </authorList>
    </citation>
    <scope>NUCLEOTIDE SEQUENCE [LARGE SCALE GENOMIC DNA]</scope>
    <source>
        <strain evidence="11 12">H16/1A</strain>
    </source>
</reference>
<keyword evidence="4 10" id="KW-0378">Hydrolase</keyword>
<evidence type="ECO:0000256" key="8">
    <source>
        <dbReference type="ARBA" id="ARBA00023211"/>
    </source>
</evidence>
<keyword evidence="7 10" id="KW-0238">DNA-binding</keyword>
<evidence type="ECO:0000256" key="2">
    <source>
        <dbReference type="ARBA" id="ARBA00022723"/>
    </source>
</evidence>
<dbReference type="PANTHER" id="PTHR34353:SF2">
    <property type="entry name" value="CRISPR-ASSOCIATED ENDONUCLEASE CAS1 1"/>
    <property type="match status" value="1"/>
</dbReference>
<keyword evidence="5 10" id="KW-0460">Magnesium</keyword>
<dbReference type="HAMAP" id="MF_01470">
    <property type="entry name" value="Cas1"/>
    <property type="match status" value="1"/>
</dbReference>
<dbReference type="Pfam" id="PF01867">
    <property type="entry name" value="Cas_Cas1"/>
    <property type="match status" value="1"/>
</dbReference>
<evidence type="ECO:0000256" key="6">
    <source>
        <dbReference type="ARBA" id="ARBA00023118"/>
    </source>
</evidence>
<dbReference type="Gene3D" id="1.20.120.920">
    <property type="entry name" value="CRISPR-associated endonuclease Cas1, C-terminal domain"/>
    <property type="match status" value="1"/>
</dbReference>
<comment type="function">
    <text evidence="10">CRISPR (clustered regularly interspaced short palindromic repeat), is an adaptive immune system that provides protection against mobile genetic elements (viruses, transposable elements and conjugative plasmids). CRISPR clusters contain spacers, sequences complementary to antecedent mobile elements, and target invading nucleic acids. CRISPR clusters are transcribed and processed into CRISPR RNA (crRNA). Acts as a dsDNA endonuclease. Involved in the integration of spacer DNA into the CRISPR cassette.</text>
</comment>
<dbReference type="RefSeq" id="WP_198617477.1">
    <property type="nucleotide sequence ID" value="NZ_JABANU010000006.1"/>
</dbReference>
<dbReference type="EC" id="3.1.-.-" evidence="10"/>
<accession>A0ABS0T7H1</accession>
<keyword evidence="6 10" id="KW-0051">Antiviral defense</keyword>
<keyword evidence="12" id="KW-1185">Reference proteome</keyword>
<dbReference type="GO" id="GO:0004519">
    <property type="term" value="F:endonuclease activity"/>
    <property type="evidence" value="ECO:0007669"/>
    <property type="project" value="UniProtKB-KW"/>
</dbReference>
<keyword evidence="2 10" id="KW-0479">Metal-binding</keyword>
<evidence type="ECO:0000313" key="11">
    <source>
        <dbReference type="EMBL" id="MBI5974694.1"/>
    </source>
</evidence>
<comment type="similarity">
    <text evidence="10">Belongs to the CRISPR-associated endonuclease Cas1 family.</text>
</comment>
<dbReference type="Proteomes" id="UP000751852">
    <property type="component" value="Unassembled WGS sequence"/>
</dbReference>
<keyword evidence="1 10" id="KW-0540">Nuclease</keyword>
<name>A0ABS0T7H1_9STAP</name>
<gene>
    <name evidence="10 11" type="primary">cas1</name>
    <name evidence="11" type="ORF">HHH54_03650</name>
</gene>
<evidence type="ECO:0000256" key="1">
    <source>
        <dbReference type="ARBA" id="ARBA00022722"/>
    </source>
</evidence>
<dbReference type="NCBIfam" id="TIGR03639">
    <property type="entry name" value="cas1_NMENI"/>
    <property type="match status" value="1"/>
</dbReference>
<dbReference type="InterPro" id="IPR050646">
    <property type="entry name" value="Cas1"/>
</dbReference>
<evidence type="ECO:0000256" key="4">
    <source>
        <dbReference type="ARBA" id="ARBA00022801"/>
    </source>
</evidence>
<dbReference type="NCBIfam" id="TIGR00287">
    <property type="entry name" value="cas1"/>
    <property type="match status" value="1"/>
</dbReference>
<protein>
    <recommendedName>
        <fullName evidence="10">CRISPR-associated endonuclease Cas1</fullName>
        <ecNumber evidence="10">3.1.-.-</ecNumber>
    </recommendedName>
</protein>
<evidence type="ECO:0000256" key="9">
    <source>
        <dbReference type="ARBA" id="ARBA00038592"/>
    </source>
</evidence>
<evidence type="ECO:0000256" key="5">
    <source>
        <dbReference type="ARBA" id="ARBA00022842"/>
    </source>
</evidence>